<protein>
    <submittedName>
        <fullName evidence="1">Uncharacterized protein</fullName>
    </submittedName>
</protein>
<sequence>SQRPGLHLLATCRGERLQCLSSKHRGSKSHCQTALGRHCRGLHLQRVLGLLLSWIVAKGGYINE</sequence>
<evidence type="ECO:0000313" key="1">
    <source>
        <dbReference type="EMBL" id="CDW32290.1"/>
    </source>
</evidence>
<reference evidence="1" key="1">
    <citation type="submission" date="2014-05" db="EMBL/GenBank/DDBJ databases">
        <authorList>
            <person name="Chronopoulou M."/>
        </authorList>
    </citation>
    <scope>NUCLEOTIDE SEQUENCE</scope>
    <source>
        <tissue evidence="1">Whole organism</tissue>
    </source>
</reference>
<name>A0A0K2U2I4_LEPSM</name>
<dbReference type="EMBL" id="HACA01014929">
    <property type="protein sequence ID" value="CDW32290.1"/>
    <property type="molecule type" value="Transcribed_RNA"/>
</dbReference>
<proteinExistence type="predicted"/>
<organism evidence="1">
    <name type="scientific">Lepeophtheirus salmonis</name>
    <name type="common">Salmon louse</name>
    <name type="synonym">Caligus salmonis</name>
    <dbReference type="NCBI Taxonomy" id="72036"/>
    <lineage>
        <taxon>Eukaryota</taxon>
        <taxon>Metazoa</taxon>
        <taxon>Ecdysozoa</taxon>
        <taxon>Arthropoda</taxon>
        <taxon>Crustacea</taxon>
        <taxon>Multicrustacea</taxon>
        <taxon>Hexanauplia</taxon>
        <taxon>Copepoda</taxon>
        <taxon>Siphonostomatoida</taxon>
        <taxon>Caligidae</taxon>
        <taxon>Lepeophtheirus</taxon>
    </lineage>
</organism>
<accession>A0A0K2U2I4</accession>
<dbReference type="AlphaFoldDB" id="A0A0K2U2I4"/>
<feature type="non-terminal residue" evidence="1">
    <location>
        <position position="1"/>
    </location>
</feature>